<dbReference type="InterPro" id="IPR036268">
    <property type="entry name" value="ZapD_sf"/>
</dbReference>
<keyword evidence="2 5" id="KW-0132">Cell division</keyword>
<comment type="subcellular location">
    <subcellularLocation>
        <location evidence="5">Cytoplasm</location>
    </subcellularLocation>
    <text evidence="5">Localizes to mid-cell in an FtsZ-dependent manner.</text>
</comment>
<comment type="subunit">
    <text evidence="5">Interacts with FtsZ.</text>
</comment>
<evidence type="ECO:0000256" key="2">
    <source>
        <dbReference type="ARBA" id="ARBA00022618"/>
    </source>
</evidence>
<dbReference type="SUPFAM" id="SSF160950">
    <property type="entry name" value="YacF-like"/>
    <property type="match status" value="1"/>
</dbReference>
<evidence type="ECO:0000313" key="9">
    <source>
        <dbReference type="Proteomes" id="UP000295058"/>
    </source>
</evidence>
<dbReference type="InterPro" id="IPR009777">
    <property type="entry name" value="ZapD"/>
</dbReference>
<comment type="caution">
    <text evidence="6">The sequence shown here is derived from an EMBL/GenBank/DDBJ whole genome shotgun (WGS) entry which is preliminary data.</text>
</comment>
<keyword evidence="4 5" id="KW-0131">Cell cycle</keyword>
<comment type="similarity">
    <text evidence="5">Belongs to the ZapD family.</text>
</comment>
<dbReference type="Gene3D" id="1.10.3900.10">
    <property type="entry name" value="YacF-like"/>
    <property type="match status" value="1"/>
</dbReference>
<gene>
    <name evidence="5" type="primary">zapD</name>
    <name evidence="6" type="ORF">B6S09_04715</name>
    <name evidence="7" type="ORF">LY04_00812</name>
</gene>
<sequence length="244" mass="27779">MSSLVYEFPLNEKCRNYLRLNELLQQIAQCRGLQAPGQATALFKALLDALELLERCDVRTDLAKDLDQHNHKLEAWSQVPGVDAAALQQFSRKLTSISQQLPRSARLGQTLREDKLLSSVRSRFAIPGGLCSFDVPQLHHWLNQPAERQQQDLDNWVSQLSLLQEGLDLQLTLWRESCQFVPQKANAGFFQDSAEQTDMIRLRLPAELPVYPVVSGNKYRFTIRFMPVGNTETGNIDFELANIK</sequence>
<comment type="function">
    <text evidence="5">Cell division factor that enhances FtsZ-ring assembly. Directly interacts with FtsZ and promotes bundling of FtsZ protofilaments, with a reduction in FtsZ GTPase activity.</text>
</comment>
<dbReference type="Pfam" id="PF07072">
    <property type="entry name" value="ZapD"/>
    <property type="match status" value="1"/>
</dbReference>
<dbReference type="Proteomes" id="UP000243640">
    <property type="component" value="Unassembled WGS sequence"/>
</dbReference>
<dbReference type="Proteomes" id="UP000295058">
    <property type="component" value="Unassembled WGS sequence"/>
</dbReference>
<reference evidence="6 8" key="1">
    <citation type="submission" date="2017-08" db="EMBL/GenBank/DDBJ databases">
        <title>Draft Genome Sequence of the Marine Bacterium Oceanimonas baumannii ATCC 700832.</title>
        <authorList>
            <person name="Mcclelland W.D."/>
            <person name="Brennan M.A."/>
            <person name="Trachtenberg A.M."/>
            <person name="Maclea K.S."/>
        </authorList>
    </citation>
    <scope>NUCLEOTIDE SEQUENCE [LARGE SCALE GENOMIC DNA]</scope>
    <source>
        <strain evidence="6 8">ATCC 700832</strain>
    </source>
</reference>
<dbReference type="HAMAP" id="MF_01092">
    <property type="entry name" value="ZapD"/>
    <property type="match status" value="1"/>
</dbReference>
<protein>
    <recommendedName>
        <fullName evidence="5">Cell division protein ZapD</fullName>
    </recommendedName>
    <alternativeName>
        <fullName evidence="5">Z ring-associated protein D</fullName>
    </alternativeName>
</protein>
<dbReference type="NCBIfam" id="NF003655">
    <property type="entry name" value="PRK05287.1-3"/>
    <property type="match status" value="1"/>
</dbReference>
<dbReference type="PANTHER" id="PTHR39455:SF1">
    <property type="entry name" value="CELL DIVISION PROTEIN ZAPD"/>
    <property type="match status" value="1"/>
</dbReference>
<evidence type="ECO:0000313" key="7">
    <source>
        <dbReference type="EMBL" id="TDW61277.1"/>
    </source>
</evidence>
<evidence type="ECO:0000256" key="4">
    <source>
        <dbReference type="ARBA" id="ARBA00023306"/>
    </source>
</evidence>
<evidence type="ECO:0000313" key="6">
    <source>
        <dbReference type="EMBL" id="OYD25518.1"/>
    </source>
</evidence>
<dbReference type="EMBL" id="SODO01000002">
    <property type="protein sequence ID" value="TDW61277.1"/>
    <property type="molecule type" value="Genomic_DNA"/>
</dbReference>
<reference evidence="7 9" key="2">
    <citation type="submission" date="2019-03" db="EMBL/GenBank/DDBJ databases">
        <title>Genomic Encyclopedia of Archaeal and Bacterial Type Strains, Phase II (KMG-II): from individual species to whole genera.</title>
        <authorList>
            <person name="Goeker M."/>
        </authorList>
    </citation>
    <scope>NUCLEOTIDE SEQUENCE [LARGE SCALE GENOMIC DNA]</scope>
    <source>
        <strain evidence="7 9">DSM 15594</strain>
    </source>
</reference>
<accession>A0A235CLP7</accession>
<dbReference type="Gene3D" id="2.60.440.10">
    <property type="entry name" value="YacF-like domains"/>
    <property type="match status" value="1"/>
</dbReference>
<dbReference type="InterPro" id="IPR027462">
    <property type="entry name" value="ZapD_C"/>
</dbReference>
<evidence type="ECO:0000256" key="5">
    <source>
        <dbReference type="HAMAP-Rule" id="MF_01092"/>
    </source>
</evidence>
<dbReference type="GO" id="GO:0032153">
    <property type="term" value="C:cell division site"/>
    <property type="evidence" value="ECO:0007669"/>
    <property type="project" value="TreeGrafter"/>
</dbReference>
<dbReference type="OrthoDB" id="5294622at2"/>
<dbReference type="AlphaFoldDB" id="A0A235CLP7"/>
<evidence type="ECO:0000313" key="8">
    <source>
        <dbReference type="Proteomes" id="UP000243640"/>
    </source>
</evidence>
<evidence type="ECO:0000256" key="3">
    <source>
        <dbReference type="ARBA" id="ARBA00023210"/>
    </source>
</evidence>
<organism evidence="6 8">
    <name type="scientific">Oceanimonas baumannii</name>
    <dbReference type="NCBI Taxonomy" id="129578"/>
    <lineage>
        <taxon>Bacteria</taxon>
        <taxon>Pseudomonadati</taxon>
        <taxon>Pseudomonadota</taxon>
        <taxon>Gammaproteobacteria</taxon>
        <taxon>Aeromonadales</taxon>
        <taxon>Aeromonadaceae</taxon>
        <taxon>Oceanimonas</taxon>
    </lineage>
</organism>
<dbReference type="GO" id="GO:0000917">
    <property type="term" value="P:division septum assembly"/>
    <property type="evidence" value="ECO:0007669"/>
    <property type="project" value="UniProtKB-KW"/>
</dbReference>
<dbReference type="GO" id="GO:0043093">
    <property type="term" value="P:FtsZ-dependent cytokinesis"/>
    <property type="evidence" value="ECO:0007669"/>
    <property type="project" value="UniProtKB-UniRule"/>
</dbReference>
<keyword evidence="9" id="KW-1185">Reference proteome</keyword>
<evidence type="ECO:0000256" key="1">
    <source>
        <dbReference type="ARBA" id="ARBA00022490"/>
    </source>
</evidence>
<name>A0A235CLP7_9GAMM</name>
<dbReference type="EMBL" id="NQJF01000003">
    <property type="protein sequence ID" value="OYD25518.1"/>
    <property type="molecule type" value="Genomic_DNA"/>
</dbReference>
<keyword evidence="1 5" id="KW-0963">Cytoplasm</keyword>
<keyword evidence="3 5" id="KW-0717">Septation</keyword>
<dbReference type="PANTHER" id="PTHR39455">
    <property type="entry name" value="CELL DIVISION PROTEIN ZAPD"/>
    <property type="match status" value="1"/>
</dbReference>
<dbReference type="NCBIfam" id="NF003656">
    <property type="entry name" value="PRK05287.1-4"/>
    <property type="match status" value="1"/>
</dbReference>
<dbReference type="GO" id="GO:0005737">
    <property type="term" value="C:cytoplasm"/>
    <property type="evidence" value="ECO:0007669"/>
    <property type="project" value="UniProtKB-SubCell"/>
</dbReference>
<proteinExistence type="inferred from homology"/>
<dbReference type="RefSeq" id="WP_094277347.1">
    <property type="nucleotide sequence ID" value="NZ_JBLWZI010000002.1"/>
</dbReference>